<dbReference type="AlphaFoldDB" id="A0A0M3JDE2"/>
<proteinExistence type="predicted"/>
<keyword evidence="1" id="KW-1133">Transmembrane helix</keyword>
<evidence type="ECO:0000313" key="2">
    <source>
        <dbReference type="WBParaSite" id="ASIM_0000562801-mRNA-1"/>
    </source>
</evidence>
<feature type="transmembrane region" description="Helical" evidence="1">
    <location>
        <begin position="40"/>
        <end position="68"/>
    </location>
</feature>
<name>A0A0M3JDE2_ANISI</name>
<protein>
    <submittedName>
        <fullName evidence="2">Movement protein</fullName>
    </submittedName>
</protein>
<organism evidence="2">
    <name type="scientific">Anisakis simplex</name>
    <name type="common">Herring worm</name>
    <dbReference type="NCBI Taxonomy" id="6269"/>
    <lineage>
        <taxon>Eukaryota</taxon>
        <taxon>Metazoa</taxon>
        <taxon>Ecdysozoa</taxon>
        <taxon>Nematoda</taxon>
        <taxon>Chromadorea</taxon>
        <taxon>Rhabditida</taxon>
        <taxon>Spirurina</taxon>
        <taxon>Ascaridomorpha</taxon>
        <taxon>Ascaridoidea</taxon>
        <taxon>Anisakidae</taxon>
        <taxon>Anisakis</taxon>
        <taxon>Anisakis simplex complex</taxon>
    </lineage>
</organism>
<accession>A0A0M3JDE2</accession>
<dbReference type="WBParaSite" id="ASIM_0000562801-mRNA-1">
    <property type="protein sequence ID" value="ASIM_0000562801-mRNA-1"/>
    <property type="gene ID" value="ASIM_0000562801"/>
</dbReference>
<sequence length="129" mass="14565">LKESDSACRSDECSAVASDNIRNFVRDRSGSVLARGIRNVLFVLLLETIFAFLTALSAICYLIVVCLVERRTRGENKYDDGNIRYTVERSEQGTYHYDRPSIGIASPSDFDNRSRFAEIAHQNPLQTDL</sequence>
<reference evidence="2" key="1">
    <citation type="submission" date="2017-02" db="UniProtKB">
        <authorList>
            <consortium name="WormBaseParasite"/>
        </authorList>
    </citation>
    <scope>IDENTIFICATION</scope>
</reference>
<keyword evidence="1" id="KW-0472">Membrane</keyword>
<keyword evidence="1" id="KW-0812">Transmembrane</keyword>
<evidence type="ECO:0000256" key="1">
    <source>
        <dbReference type="SAM" id="Phobius"/>
    </source>
</evidence>